<gene>
    <name evidence="8" type="ORF">Moror_7751</name>
</gene>
<dbReference type="AlphaFoldDB" id="V2XBM2"/>
<dbReference type="EMBL" id="AWSO01000466">
    <property type="protein sequence ID" value="ESK90186.1"/>
    <property type="molecule type" value="Genomic_DNA"/>
</dbReference>
<dbReference type="PANTHER" id="PTHR48225:SF7">
    <property type="entry name" value="MEIOSIS-SPECIFIC PROTEIN HOP1"/>
    <property type="match status" value="1"/>
</dbReference>
<dbReference type="InterPro" id="IPR036570">
    <property type="entry name" value="HORMA_dom_sf"/>
</dbReference>
<organism evidence="8 9">
    <name type="scientific">Moniliophthora roreri (strain MCA 2997)</name>
    <name type="common">Cocoa frosty pod rot fungus</name>
    <name type="synonym">Crinipellis roreri</name>
    <dbReference type="NCBI Taxonomy" id="1381753"/>
    <lineage>
        <taxon>Eukaryota</taxon>
        <taxon>Fungi</taxon>
        <taxon>Dikarya</taxon>
        <taxon>Basidiomycota</taxon>
        <taxon>Agaricomycotina</taxon>
        <taxon>Agaricomycetes</taxon>
        <taxon>Agaricomycetidae</taxon>
        <taxon>Agaricales</taxon>
        <taxon>Marasmiineae</taxon>
        <taxon>Marasmiaceae</taxon>
        <taxon>Moniliophthora</taxon>
    </lineage>
</organism>
<keyword evidence="9" id="KW-1185">Reference proteome</keyword>
<proteinExistence type="predicted"/>
<sequence>MQAQANRTTQAISSAQSLAVVQTLLRAGLGCITFMRELLPQDNFTQSHFTTEDDGRSYSSSSSFSTPDGQKGNNINGFKIMTMCRGYTDEADKMLNYLEYGIFDALQKQYLRSFIFAIYLDNKNPNNIVEAYTFNFRYHTIAGTDTIIPIMTLGENLNKMSLQEDPLLDSVKKGKIPTLKDVKKSVKALLKTLISSMVQMDVLPKRRYASFKLFYTDDTPAEYEPPHFKAGHHEKDKWYFMTHDFDEAPDRWNAGKIDSGYHSVEVNVSSIATYLPSSTEHENAPFTGLTSSKVLEPSLTPVEEAARRAEQTFKQMEDADKRNVVWAAEAEEVSDADGEYDIDPDYMPTQLRTGPIGIRGAGGSIDPLPESVDATRMDVDEAQICGATQTVPLRLHDLLARNAAHSSAIPETQSVEMSQEEQPNIALPAVDEQIDDDSVLDTPTPLTRRGTVTTGARSRIVSPPLSPISSIEEDETQIMVDVSGGDDAEMLDIETQAPHIDITQTVDTIESFEDDKPIEEIHVSPKKAITKIQASDDVVECECGIPNDKNDCCYCEGGCNRWYHVWCMGYHSANDRRLPDTFICFDCCVQADPSWELIRVDLYPTMMSKFKELASFRRAIKVMEKYNPSTLAEFGKKMKCNNTEARQLFKRLETEGFILEQTTSIDEIGVAETRTRGKAKGRGKSKAVQRRNVQKSKYIFNRQSVKTQAYKDYFNPDREAESRLLGIPQTKASIKSRKKAQAVLKAGPSASQAPGQSQSQTQEESLVALELFPPTNHSIKRTSDDDSHDSRPRKKTKISLAPAVDLAE</sequence>
<dbReference type="PROSITE" id="PS50815">
    <property type="entry name" value="HORMA"/>
    <property type="match status" value="1"/>
</dbReference>
<dbReference type="Gene3D" id="3.30.40.10">
    <property type="entry name" value="Zinc/RING finger domain, C3HC4 (zinc finger)"/>
    <property type="match status" value="1"/>
</dbReference>
<name>V2XBM2_MONRO</name>
<accession>V2XBM2</accession>
<dbReference type="Gene3D" id="3.30.900.10">
    <property type="entry name" value="HORMA domain"/>
    <property type="match status" value="1"/>
</dbReference>
<dbReference type="STRING" id="1381753.V2XBM2"/>
<evidence type="ECO:0000256" key="4">
    <source>
        <dbReference type="ARBA" id="ARBA00023242"/>
    </source>
</evidence>
<dbReference type="GO" id="GO:0007130">
    <property type="term" value="P:synaptonemal complex assembly"/>
    <property type="evidence" value="ECO:0007669"/>
    <property type="project" value="TreeGrafter"/>
</dbReference>
<reference evidence="8 9" key="1">
    <citation type="journal article" date="2014" name="BMC Genomics">
        <title>Genome and secretome analysis of the hemibiotrophic fungal pathogen, Moniliophthora roreri, which causes frosty pod rot disease of cacao: mechanisms of the biotrophic and necrotrophic phases.</title>
        <authorList>
            <person name="Meinhardt L.W."/>
            <person name="Costa G.G.L."/>
            <person name="Thomazella D.P.T."/>
            <person name="Teixeira P.J.P.L."/>
            <person name="Carazzolle M.F."/>
            <person name="Schuster S.C."/>
            <person name="Carlson J.E."/>
            <person name="Guiltinan M.J."/>
            <person name="Mieczkowski P."/>
            <person name="Farmer A."/>
            <person name="Ramaraj T."/>
            <person name="Crozier J."/>
            <person name="Davis R.E."/>
            <person name="Shao J."/>
            <person name="Melnick R.L."/>
            <person name="Pereira G.A.G."/>
            <person name="Bailey B.A."/>
        </authorList>
    </citation>
    <scope>NUCLEOTIDE SEQUENCE [LARGE SCALE GENOMIC DNA]</scope>
    <source>
        <strain evidence="8 9">MCA 2997</strain>
    </source>
</reference>
<evidence type="ECO:0000256" key="2">
    <source>
        <dbReference type="ARBA" id="ARBA00004286"/>
    </source>
</evidence>
<dbReference type="GO" id="GO:0005634">
    <property type="term" value="C:nucleus"/>
    <property type="evidence" value="ECO:0007669"/>
    <property type="project" value="UniProtKB-SubCell"/>
</dbReference>
<dbReference type="GO" id="GO:0051598">
    <property type="term" value="P:meiotic recombination checkpoint signaling"/>
    <property type="evidence" value="ECO:0007669"/>
    <property type="project" value="TreeGrafter"/>
</dbReference>
<dbReference type="Proteomes" id="UP000017559">
    <property type="component" value="Unassembled WGS sequence"/>
</dbReference>
<evidence type="ECO:0000256" key="3">
    <source>
        <dbReference type="ARBA" id="ARBA00022454"/>
    </source>
</evidence>
<dbReference type="KEGG" id="mrr:Moror_7751"/>
<evidence type="ECO:0000313" key="9">
    <source>
        <dbReference type="Proteomes" id="UP000017559"/>
    </source>
</evidence>
<keyword evidence="5" id="KW-0469">Meiosis</keyword>
<feature type="compositionally biased region" description="Basic and acidic residues" evidence="6">
    <location>
        <begin position="781"/>
        <end position="790"/>
    </location>
</feature>
<comment type="subcellular location">
    <subcellularLocation>
        <location evidence="2">Chromosome</location>
    </subcellularLocation>
    <subcellularLocation>
        <location evidence="1">Nucleus</location>
    </subcellularLocation>
</comment>
<comment type="caution">
    <text evidence="8">The sequence shown here is derived from an EMBL/GenBank/DDBJ whole genome shotgun (WGS) entry which is preliminary data.</text>
</comment>
<dbReference type="GO" id="GO:0005694">
    <property type="term" value="C:chromosome"/>
    <property type="evidence" value="ECO:0007669"/>
    <property type="project" value="UniProtKB-SubCell"/>
</dbReference>
<evidence type="ECO:0000256" key="6">
    <source>
        <dbReference type="SAM" id="MobiDB-lite"/>
    </source>
</evidence>
<dbReference type="SUPFAM" id="SSF56019">
    <property type="entry name" value="The spindle assembly checkpoint protein mad2"/>
    <property type="match status" value="1"/>
</dbReference>
<feature type="domain" description="HORMA" evidence="7">
    <location>
        <begin position="15"/>
        <end position="268"/>
    </location>
</feature>
<dbReference type="InterPro" id="IPR051294">
    <property type="entry name" value="HORMA_MeioticProgression"/>
</dbReference>
<protein>
    <submittedName>
        <fullName evidence="8">Meiosis specific protein hop1</fullName>
    </submittedName>
</protein>
<evidence type="ECO:0000256" key="5">
    <source>
        <dbReference type="ARBA" id="ARBA00023254"/>
    </source>
</evidence>
<dbReference type="OrthoDB" id="1928087at2759"/>
<dbReference type="PANTHER" id="PTHR48225">
    <property type="entry name" value="HORMA DOMAIN-CONTAINING PROTEIN 1"/>
    <property type="match status" value="1"/>
</dbReference>
<keyword evidence="3" id="KW-0158">Chromosome</keyword>
<dbReference type="InterPro" id="IPR011011">
    <property type="entry name" value="Znf_FYVE_PHD"/>
</dbReference>
<feature type="compositionally biased region" description="Low complexity" evidence="6">
    <location>
        <begin position="746"/>
        <end position="760"/>
    </location>
</feature>
<dbReference type="InterPro" id="IPR013083">
    <property type="entry name" value="Znf_RING/FYVE/PHD"/>
</dbReference>
<evidence type="ECO:0000313" key="8">
    <source>
        <dbReference type="EMBL" id="ESK90186.1"/>
    </source>
</evidence>
<evidence type="ECO:0000256" key="1">
    <source>
        <dbReference type="ARBA" id="ARBA00004123"/>
    </source>
</evidence>
<dbReference type="SUPFAM" id="SSF57903">
    <property type="entry name" value="FYVE/PHD zinc finger"/>
    <property type="match status" value="1"/>
</dbReference>
<dbReference type="HOGENOM" id="CLU_014668_0_0_1"/>
<dbReference type="InterPro" id="IPR003511">
    <property type="entry name" value="HORMA_dom"/>
</dbReference>
<dbReference type="Pfam" id="PF02301">
    <property type="entry name" value="HORMA"/>
    <property type="match status" value="1"/>
</dbReference>
<keyword evidence="4" id="KW-0539">Nucleus</keyword>
<evidence type="ECO:0000259" key="7">
    <source>
        <dbReference type="PROSITE" id="PS50815"/>
    </source>
</evidence>
<feature type="region of interest" description="Disordered" evidence="6">
    <location>
        <begin position="742"/>
        <end position="808"/>
    </location>
</feature>
<feature type="region of interest" description="Disordered" evidence="6">
    <location>
        <begin position="50"/>
        <end position="70"/>
    </location>
</feature>